<keyword evidence="5" id="KW-0508">mRNA splicing</keyword>
<comment type="caution">
    <text evidence="9">The sequence shown here is derived from an EMBL/GenBank/DDBJ whole genome shotgun (WGS) entry which is preliminary data.</text>
</comment>
<gene>
    <name evidence="9" type="ORF">GIB67_039635</name>
</gene>
<evidence type="ECO:0000256" key="7">
    <source>
        <dbReference type="SAM" id="MobiDB-lite"/>
    </source>
</evidence>
<proteinExistence type="inferred from homology"/>
<evidence type="ECO:0000256" key="5">
    <source>
        <dbReference type="ARBA" id="ARBA00023187"/>
    </source>
</evidence>
<dbReference type="InterPro" id="IPR013170">
    <property type="entry name" value="mRNA_splic_Cwf21_dom"/>
</dbReference>
<dbReference type="PANTHER" id="PTHR36562">
    <property type="entry name" value="SERINE/ARGININE REPETITIVE MATRIX 2"/>
    <property type="match status" value="1"/>
</dbReference>
<evidence type="ECO:0000256" key="6">
    <source>
        <dbReference type="ARBA" id="ARBA00023242"/>
    </source>
</evidence>
<dbReference type="CDD" id="cd21372">
    <property type="entry name" value="cwf21_CWC21-like"/>
    <property type="match status" value="1"/>
</dbReference>
<keyword evidence="3" id="KW-0507">mRNA processing</keyword>
<name>A0A7J7MDV8_9MAGN</name>
<sequence length="102" mass="11393">MVTFKLQTNKFFVRPRSTSTEESKGSEGDQGIGGEKMVNKDLLEHERKRRIQLKLVVLEDKLSDQGYTGDEIALKLNEARETLEASDGIGTTAQSTVHRVTV</sequence>
<keyword evidence="4" id="KW-0747">Spliceosome</keyword>
<dbReference type="Gene3D" id="6.10.140.420">
    <property type="match status" value="1"/>
</dbReference>
<dbReference type="OrthoDB" id="10267305at2759"/>
<accession>A0A7J7MDV8</accession>
<feature type="region of interest" description="Disordered" evidence="7">
    <location>
        <begin position="13"/>
        <end position="38"/>
    </location>
</feature>
<evidence type="ECO:0000256" key="3">
    <source>
        <dbReference type="ARBA" id="ARBA00022664"/>
    </source>
</evidence>
<evidence type="ECO:0000313" key="10">
    <source>
        <dbReference type="Proteomes" id="UP000541444"/>
    </source>
</evidence>
<comment type="similarity">
    <text evidence="2">Belongs to the CWC21 family.</text>
</comment>
<dbReference type="AlphaFoldDB" id="A0A7J7MDV8"/>
<evidence type="ECO:0000259" key="8">
    <source>
        <dbReference type="SMART" id="SM01115"/>
    </source>
</evidence>
<comment type="subcellular location">
    <subcellularLocation>
        <location evidence="1">Nucleus</location>
    </subcellularLocation>
</comment>
<dbReference type="GO" id="GO:0008380">
    <property type="term" value="P:RNA splicing"/>
    <property type="evidence" value="ECO:0007669"/>
    <property type="project" value="UniProtKB-KW"/>
</dbReference>
<organism evidence="9 10">
    <name type="scientific">Kingdonia uniflora</name>
    <dbReference type="NCBI Taxonomy" id="39325"/>
    <lineage>
        <taxon>Eukaryota</taxon>
        <taxon>Viridiplantae</taxon>
        <taxon>Streptophyta</taxon>
        <taxon>Embryophyta</taxon>
        <taxon>Tracheophyta</taxon>
        <taxon>Spermatophyta</taxon>
        <taxon>Magnoliopsida</taxon>
        <taxon>Ranunculales</taxon>
        <taxon>Circaeasteraceae</taxon>
        <taxon>Kingdonia</taxon>
    </lineage>
</organism>
<evidence type="ECO:0000256" key="1">
    <source>
        <dbReference type="ARBA" id="ARBA00004123"/>
    </source>
</evidence>
<dbReference type="Proteomes" id="UP000541444">
    <property type="component" value="Unassembled WGS sequence"/>
</dbReference>
<keyword evidence="10" id="KW-1185">Reference proteome</keyword>
<dbReference type="InterPro" id="IPR051372">
    <property type="entry name" value="CWC21"/>
</dbReference>
<dbReference type="GO" id="GO:0005681">
    <property type="term" value="C:spliceosomal complex"/>
    <property type="evidence" value="ECO:0007669"/>
    <property type="project" value="UniProtKB-KW"/>
</dbReference>
<protein>
    <recommendedName>
        <fullName evidence="8">CWF21 domain-containing protein</fullName>
    </recommendedName>
</protein>
<dbReference type="EMBL" id="JACGCM010001594">
    <property type="protein sequence ID" value="KAF6152928.1"/>
    <property type="molecule type" value="Genomic_DNA"/>
</dbReference>
<keyword evidence="6" id="KW-0539">Nucleus</keyword>
<dbReference type="Pfam" id="PF08312">
    <property type="entry name" value="cwf21"/>
    <property type="match status" value="1"/>
</dbReference>
<evidence type="ECO:0000313" key="9">
    <source>
        <dbReference type="EMBL" id="KAF6152928.1"/>
    </source>
</evidence>
<dbReference type="SMART" id="SM01115">
    <property type="entry name" value="cwf21"/>
    <property type="match status" value="1"/>
</dbReference>
<reference evidence="9 10" key="1">
    <citation type="journal article" date="2020" name="IScience">
        <title>Genome Sequencing of the Endangered Kingdonia uniflora (Circaeasteraceae, Ranunculales) Reveals Potential Mechanisms of Evolutionary Specialization.</title>
        <authorList>
            <person name="Sun Y."/>
            <person name="Deng T."/>
            <person name="Zhang A."/>
            <person name="Moore M.J."/>
            <person name="Landis J.B."/>
            <person name="Lin N."/>
            <person name="Zhang H."/>
            <person name="Zhang X."/>
            <person name="Huang J."/>
            <person name="Zhang X."/>
            <person name="Sun H."/>
            <person name="Wang H."/>
        </authorList>
    </citation>
    <scope>NUCLEOTIDE SEQUENCE [LARGE SCALE GENOMIC DNA]</scope>
    <source>
        <strain evidence="9">TB1705</strain>
        <tissue evidence="9">Leaf</tissue>
    </source>
</reference>
<dbReference type="PANTHER" id="PTHR36562:SF5">
    <property type="entry name" value="SERINE_ARGININE REPETITIVE MATRIX 2"/>
    <property type="match status" value="1"/>
</dbReference>
<evidence type="ECO:0000256" key="2">
    <source>
        <dbReference type="ARBA" id="ARBA00005954"/>
    </source>
</evidence>
<dbReference type="GO" id="GO:0006397">
    <property type="term" value="P:mRNA processing"/>
    <property type="evidence" value="ECO:0007669"/>
    <property type="project" value="UniProtKB-KW"/>
</dbReference>
<evidence type="ECO:0000256" key="4">
    <source>
        <dbReference type="ARBA" id="ARBA00022728"/>
    </source>
</evidence>
<feature type="domain" description="CWF21" evidence="8">
    <location>
        <begin position="43"/>
        <end position="88"/>
    </location>
</feature>